<dbReference type="AlphaFoldDB" id="D2QZA8"/>
<dbReference type="GO" id="GO:0005886">
    <property type="term" value="C:plasma membrane"/>
    <property type="evidence" value="ECO:0007669"/>
    <property type="project" value="UniProtKB-SubCell"/>
</dbReference>
<keyword evidence="6" id="KW-0997">Cell inner membrane</keyword>
<evidence type="ECO:0000313" key="15">
    <source>
        <dbReference type="EMBL" id="ADB18300.1"/>
    </source>
</evidence>
<comment type="similarity">
    <text evidence="3 11">Belongs to the GSP F family.</text>
</comment>
<evidence type="ECO:0000256" key="4">
    <source>
        <dbReference type="ARBA" id="ARBA00022448"/>
    </source>
</evidence>
<evidence type="ECO:0000256" key="9">
    <source>
        <dbReference type="ARBA" id="ARBA00023136"/>
    </source>
</evidence>
<dbReference type="HOGENOM" id="CLU_035032_2_1_0"/>
<dbReference type="PRINTS" id="PR00812">
    <property type="entry name" value="BCTERIALGSPF"/>
</dbReference>
<keyword evidence="8 13" id="KW-1133">Transmembrane helix</keyword>
<feature type="transmembrane region" description="Helical" evidence="13">
    <location>
        <begin position="218"/>
        <end position="236"/>
    </location>
</feature>
<dbReference type="EMBL" id="CP001848">
    <property type="protein sequence ID" value="ADB18300.1"/>
    <property type="molecule type" value="Genomic_DNA"/>
</dbReference>
<organism evidence="15 16">
    <name type="scientific">Pirellula staleyi (strain ATCC 27377 / DSM 6068 / ICPB 4128)</name>
    <name type="common">Pirella staleyi</name>
    <dbReference type="NCBI Taxonomy" id="530564"/>
    <lineage>
        <taxon>Bacteria</taxon>
        <taxon>Pseudomonadati</taxon>
        <taxon>Planctomycetota</taxon>
        <taxon>Planctomycetia</taxon>
        <taxon>Pirellulales</taxon>
        <taxon>Pirellulaceae</taxon>
        <taxon>Pirellula</taxon>
    </lineage>
</organism>
<dbReference type="eggNOG" id="COG1459">
    <property type="taxonomic scope" value="Bacteria"/>
</dbReference>
<dbReference type="STRING" id="530564.Psta_3639"/>
<feature type="domain" description="Type II secretion system protein GspF" evidence="14">
    <location>
        <begin position="66"/>
        <end position="188"/>
    </location>
</feature>
<name>D2QZA8_PIRSD</name>
<evidence type="ECO:0000313" key="16">
    <source>
        <dbReference type="Proteomes" id="UP000001887"/>
    </source>
</evidence>
<comment type="subcellular location">
    <subcellularLocation>
        <location evidence="2">Cell inner membrane</location>
        <topology evidence="2">Multi-pass membrane protein</topology>
    </subcellularLocation>
    <subcellularLocation>
        <location evidence="11">Cell membrane</location>
        <topology evidence="11">Multi-pass membrane protein</topology>
    </subcellularLocation>
</comment>
<dbReference type="Gene3D" id="1.20.81.30">
    <property type="entry name" value="Type II secretion system (T2SS), domain F"/>
    <property type="match status" value="2"/>
</dbReference>
<keyword evidence="16" id="KW-1185">Reference proteome</keyword>
<dbReference type="InterPro" id="IPR018076">
    <property type="entry name" value="T2SS_GspF_dom"/>
</dbReference>
<feature type="transmembrane region" description="Helical" evidence="13">
    <location>
        <begin position="161"/>
        <end position="187"/>
    </location>
</feature>
<sequence>MSTVFAYEGRDSLGKSASGEIEAESRDEAMVKLRRDGVQVSKIDEQEDQSELFPRAIRKTDIIYATSQLAVMVETGITLSTALDSIASHEQHPTLKRVLLDLKRHVESGDDFSSALARHPQHFDRTYVSLIRASEQTGTTGEMLDTVALYLRSQLETRQKVMAALAYPAVMLAVAVAVTIFLLTYILPKFEPLFSRKGVKLPSITVAMMTMSDLMIDYWYLWLAATLAAVIGYFWGRRTPLGIQMLDWLSIHTPIIGPMSRKVALSRSIRTLGTMVASGVSMLDAIRITSEVSSNYYFERAWLKVLDAVTEGNRICHALEGDPLFPPTLVQMISAGEDTGKLDSVLQRVSSYYDKEVETSLKATTSLIEPLMITGMGVVVGGIALGLLMPIFQLSRGG</sequence>
<protein>
    <recommendedName>
        <fullName evidence="10">General secretion pathway protein F</fullName>
    </recommendedName>
</protein>
<reference evidence="15 16" key="1">
    <citation type="journal article" date="2009" name="Stand. Genomic Sci.">
        <title>Complete genome sequence of Pirellula staleyi type strain (ATCC 27377).</title>
        <authorList>
            <person name="Clum A."/>
            <person name="Tindall B.J."/>
            <person name="Sikorski J."/>
            <person name="Ivanova N."/>
            <person name="Mavrommatis K."/>
            <person name="Lucas S."/>
            <person name="Glavina del Rio T."/>
            <person name="Nolan M."/>
            <person name="Chen F."/>
            <person name="Tice H."/>
            <person name="Pitluck S."/>
            <person name="Cheng J.F."/>
            <person name="Chertkov O."/>
            <person name="Brettin T."/>
            <person name="Han C."/>
            <person name="Detter J.C."/>
            <person name="Kuske C."/>
            <person name="Bruce D."/>
            <person name="Goodwin L."/>
            <person name="Ovchinikova G."/>
            <person name="Pati A."/>
            <person name="Mikhailova N."/>
            <person name="Chen A."/>
            <person name="Palaniappan K."/>
            <person name="Land M."/>
            <person name="Hauser L."/>
            <person name="Chang Y.J."/>
            <person name="Jeffries C.D."/>
            <person name="Chain P."/>
            <person name="Rohde M."/>
            <person name="Goker M."/>
            <person name="Bristow J."/>
            <person name="Eisen J.A."/>
            <person name="Markowitz V."/>
            <person name="Hugenholtz P."/>
            <person name="Kyrpides N.C."/>
            <person name="Klenk H.P."/>
            <person name="Lapidus A."/>
        </authorList>
    </citation>
    <scope>NUCLEOTIDE SEQUENCE [LARGE SCALE GENOMIC DNA]</scope>
    <source>
        <strain evidence="16">ATCC 27377 / DSM 6068 / ICPB 4128</strain>
    </source>
</reference>
<dbReference type="InterPro" id="IPR003004">
    <property type="entry name" value="GspF/PilC"/>
</dbReference>
<evidence type="ECO:0000256" key="6">
    <source>
        <dbReference type="ARBA" id="ARBA00022519"/>
    </source>
</evidence>
<keyword evidence="9 13" id="KW-0472">Membrane</keyword>
<dbReference type="PANTHER" id="PTHR30012">
    <property type="entry name" value="GENERAL SECRETION PATHWAY PROTEIN"/>
    <property type="match status" value="1"/>
</dbReference>
<evidence type="ECO:0000256" key="13">
    <source>
        <dbReference type="SAM" id="Phobius"/>
    </source>
</evidence>
<feature type="transmembrane region" description="Helical" evidence="13">
    <location>
        <begin position="371"/>
        <end position="392"/>
    </location>
</feature>
<evidence type="ECO:0000256" key="5">
    <source>
        <dbReference type="ARBA" id="ARBA00022475"/>
    </source>
</evidence>
<accession>D2QZA8</accession>
<dbReference type="GO" id="GO:0015628">
    <property type="term" value="P:protein secretion by the type II secretion system"/>
    <property type="evidence" value="ECO:0007669"/>
    <property type="project" value="TreeGrafter"/>
</dbReference>
<dbReference type="PANTHER" id="PTHR30012:SF0">
    <property type="entry name" value="TYPE II SECRETION SYSTEM PROTEIN F-RELATED"/>
    <property type="match status" value="1"/>
</dbReference>
<evidence type="ECO:0000256" key="1">
    <source>
        <dbReference type="ARBA" id="ARBA00002684"/>
    </source>
</evidence>
<evidence type="ECO:0000256" key="2">
    <source>
        <dbReference type="ARBA" id="ARBA00004429"/>
    </source>
</evidence>
<evidence type="ECO:0000256" key="7">
    <source>
        <dbReference type="ARBA" id="ARBA00022692"/>
    </source>
</evidence>
<dbReference type="InterPro" id="IPR042094">
    <property type="entry name" value="T2SS_GspF_sf"/>
</dbReference>
<gene>
    <name evidence="15" type="ordered locus">Psta_3639</name>
</gene>
<evidence type="ECO:0000256" key="8">
    <source>
        <dbReference type="ARBA" id="ARBA00022989"/>
    </source>
</evidence>
<dbReference type="OrthoDB" id="9805682at2"/>
<dbReference type="KEGG" id="psl:Psta_3639"/>
<feature type="domain" description="Type II secretion system protein GspF" evidence="14">
    <location>
        <begin position="269"/>
        <end position="390"/>
    </location>
</feature>
<keyword evidence="7 11" id="KW-0812">Transmembrane</keyword>
<dbReference type="PROSITE" id="PS00874">
    <property type="entry name" value="T2SP_F"/>
    <property type="match status" value="1"/>
</dbReference>
<evidence type="ECO:0000256" key="11">
    <source>
        <dbReference type="RuleBase" id="RU003923"/>
    </source>
</evidence>
<comment type="function">
    <text evidence="1">Component of the type II secretion system inner membrane complex required for the energy-dependent secretion of extracellular factors such as proteases and toxins from the periplasm.</text>
</comment>
<dbReference type="InterPro" id="IPR001992">
    <property type="entry name" value="T2SS_GspF/T4SS_PilC_CS"/>
</dbReference>
<keyword evidence="4 11" id="KW-0813">Transport</keyword>
<dbReference type="FunFam" id="1.20.81.30:FF:000001">
    <property type="entry name" value="Type II secretion system protein F"/>
    <property type="match status" value="2"/>
</dbReference>
<evidence type="ECO:0000256" key="12">
    <source>
        <dbReference type="SAM" id="MobiDB-lite"/>
    </source>
</evidence>
<evidence type="ECO:0000256" key="10">
    <source>
        <dbReference type="ARBA" id="ARBA00030750"/>
    </source>
</evidence>
<dbReference type="Pfam" id="PF00482">
    <property type="entry name" value="T2SSF"/>
    <property type="match status" value="2"/>
</dbReference>
<evidence type="ECO:0000256" key="3">
    <source>
        <dbReference type="ARBA" id="ARBA00005745"/>
    </source>
</evidence>
<dbReference type="Proteomes" id="UP000001887">
    <property type="component" value="Chromosome"/>
</dbReference>
<proteinExistence type="inferred from homology"/>
<feature type="region of interest" description="Disordered" evidence="12">
    <location>
        <begin position="1"/>
        <end position="21"/>
    </location>
</feature>
<evidence type="ECO:0000259" key="14">
    <source>
        <dbReference type="Pfam" id="PF00482"/>
    </source>
</evidence>
<keyword evidence="5" id="KW-1003">Cell membrane</keyword>